<comment type="caution">
    <text evidence="1">The sequence shown here is derived from an EMBL/GenBank/DDBJ whole genome shotgun (WGS) entry which is preliminary data.</text>
</comment>
<name>A0A8T0HAU0_CERPU</name>
<sequence length="92" mass="9945">MSLRGSMFVELGCMQGSIAKQPQWNSAGSYYDQEPPNLVNLSRNAFSGSALLSFGFNGTLNTTTSVVDLSHNQLTAALDSWSRSQLGTLQEL</sequence>
<gene>
    <name evidence="1" type="ORF">KC19_6G055700</name>
</gene>
<proteinExistence type="predicted"/>
<evidence type="ECO:0000313" key="1">
    <source>
        <dbReference type="EMBL" id="KAG0568966.1"/>
    </source>
</evidence>
<accession>A0A8T0HAU0</accession>
<dbReference type="AlphaFoldDB" id="A0A8T0HAU0"/>
<reference evidence="1 2" key="1">
    <citation type="submission" date="2020-06" db="EMBL/GenBank/DDBJ databases">
        <title>WGS assembly of Ceratodon purpureus strain R40.</title>
        <authorList>
            <person name="Carey S.B."/>
            <person name="Jenkins J."/>
            <person name="Shu S."/>
            <person name="Lovell J.T."/>
            <person name="Sreedasyam A."/>
            <person name="Maumus F."/>
            <person name="Tiley G.P."/>
            <person name="Fernandez-Pozo N."/>
            <person name="Barry K."/>
            <person name="Chen C."/>
            <person name="Wang M."/>
            <person name="Lipzen A."/>
            <person name="Daum C."/>
            <person name="Saski C.A."/>
            <person name="Payton A.C."/>
            <person name="Mcbreen J.C."/>
            <person name="Conrad R.E."/>
            <person name="Kollar L.M."/>
            <person name="Olsson S."/>
            <person name="Huttunen S."/>
            <person name="Landis J.B."/>
            <person name="Wickett N.J."/>
            <person name="Johnson M.G."/>
            <person name="Rensing S.A."/>
            <person name="Grimwood J."/>
            <person name="Schmutz J."/>
            <person name="Mcdaniel S.F."/>
        </authorList>
    </citation>
    <scope>NUCLEOTIDE SEQUENCE [LARGE SCALE GENOMIC DNA]</scope>
    <source>
        <strain evidence="1 2">R40</strain>
    </source>
</reference>
<organism evidence="1 2">
    <name type="scientific">Ceratodon purpureus</name>
    <name type="common">Fire moss</name>
    <name type="synonym">Dicranum purpureum</name>
    <dbReference type="NCBI Taxonomy" id="3225"/>
    <lineage>
        <taxon>Eukaryota</taxon>
        <taxon>Viridiplantae</taxon>
        <taxon>Streptophyta</taxon>
        <taxon>Embryophyta</taxon>
        <taxon>Bryophyta</taxon>
        <taxon>Bryophytina</taxon>
        <taxon>Bryopsida</taxon>
        <taxon>Dicranidae</taxon>
        <taxon>Pseudoditrichales</taxon>
        <taxon>Ditrichaceae</taxon>
        <taxon>Ceratodon</taxon>
    </lineage>
</organism>
<keyword evidence="2" id="KW-1185">Reference proteome</keyword>
<dbReference type="Proteomes" id="UP000822688">
    <property type="component" value="Chromosome 6"/>
</dbReference>
<evidence type="ECO:0000313" key="2">
    <source>
        <dbReference type="Proteomes" id="UP000822688"/>
    </source>
</evidence>
<dbReference type="EMBL" id="CM026427">
    <property type="protein sequence ID" value="KAG0568966.1"/>
    <property type="molecule type" value="Genomic_DNA"/>
</dbReference>
<protein>
    <submittedName>
        <fullName evidence="1">Uncharacterized protein</fullName>
    </submittedName>
</protein>